<dbReference type="PANTHER" id="PTHR28235:SF1">
    <property type="entry name" value="SMALL RIBOSOMAL SUBUNIT PROTEIN MS41"/>
    <property type="match status" value="1"/>
</dbReference>
<dbReference type="AlphaFoldDB" id="K5VZ78"/>
<sequence length="126" mass="14595">MRQLVSAPRLFRTVVNKAAFRPIPQTQGNIPGIIDSPEAFLKAIGRSAESKITAETWADLWKLDGPRLKAAGVDVRDRRYLLWCMEKFRQGWDPKDFAHEPKPKKKIRGWGPVIQFGKRIRSRRDR</sequence>
<evidence type="ECO:0000259" key="5">
    <source>
        <dbReference type="SMART" id="SM01238"/>
    </source>
</evidence>
<keyword evidence="3" id="KW-0496">Mitochondrion</keyword>
<dbReference type="Pfam" id="PF09597">
    <property type="entry name" value="SAM_Ribosomal_mS41"/>
    <property type="match status" value="1"/>
</dbReference>
<dbReference type="GeneID" id="18909305"/>
<dbReference type="EMBL" id="JH930476">
    <property type="protein sequence ID" value="EKM51904.1"/>
    <property type="molecule type" value="Genomic_DNA"/>
</dbReference>
<evidence type="ECO:0000256" key="1">
    <source>
        <dbReference type="ARBA" id="ARBA00004173"/>
    </source>
</evidence>
<dbReference type="InParanoid" id="K5VZ78"/>
<reference evidence="6 7" key="1">
    <citation type="journal article" date="2012" name="BMC Genomics">
        <title>Comparative genomics of the white-rot fungi, Phanerochaete carnosa and P. chrysosporium, to elucidate the genetic basis of the distinct wood types they colonize.</title>
        <authorList>
            <person name="Suzuki H."/>
            <person name="MacDonald J."/>
            <person name="Syed K."/>
            <person name="Salamov A."/>
            <person name="Hori C."/>
            <person name="Aerts A."/>
            <person name="Henrissat B."/>
            <person name="Wiebenga A."/>
            <person name="vanKuyk P.A."/>
            <person name="Barry K."/>
            <person name="Lindquist E."/>
            <person name="LaButti K."/>
            <person name="Lapidus A."/>
            <person name="Lucas S."/>
            <person name="Coutinho P."/>
            <person name="Gong Y."/>
            <person name="Samejima M."/>
            <person name="Mahadevan R."/>
            <person name="Abou-Zaid M."/>
            <person name="de Vries R.P."/>
            <person name="Igarashi K."/>
            <person name="Yadav J.S."/>
            <person name="Grigoriev I.V."/>
            <person name="Master E.R."/>
        </authorList>
    </citation>
    <scope>NUCLEOTIDE SEQUENCE [LARGE SCALE GENOMIC DNA]</scope>
    <source>
        <strain evidence="6 7">HHB-10118-sp</strain>
    </source>
</reference>
<evidence type="ECO:0000313" key="6">
    <source>
        <dbReference type="EMBL" id="EKM51904.1"/>
    </source>
</evidence>
<evidence type="ECO:0000313" key="7">
    <source>
        <dbReference type="Proteomes" id="UP000008370"/>
    </source>
</evidence>
<comment type="subcellular location">
    <subcellularLocation>
        <location evidence="1">Mitochondrion</location>
    </subcellularLocation>
</comment>
<dbReference type="HOGENOM" id="CLU_126679_2_0_1"/>
<dbReference type="SMART" id="SM01238">
    <property type="entry name" value="IGR"/>
    <property type="match status" value="1"/>
</dbReference>
<comment type="similarity">
    <text evidence="2">Belongs to the mitochondrion-specific ribosomal protein mS41 family.</text>
</comment>
<feature type="domain" description="Small ribosomal subunit protein mS41 SAM" evidence="5">
    <location>
        <begin position="37"/>
        <end position="91"/>
    </location>
</feature>
<dbReference type="STRING" id="650164.K5VZ78"/>
<evidence type="ECO:0000256" key="3">
    <source>
        <dbReference type="ARBA" id="ARBA00023128"/>
    </source>
</evidence>
<dbReference type="RefSeq" id="XP_007399697.1">
    <property type="nucleotide sequence ID" value="XM_007399635.1"/>
</dbReference>
<name>K5VZ78_PHACS</name>
<dbReference type="PANTHER" id="PTHR28235">
    <property type="entry name" value="PROTEIN FYV4, MITOCHONDRIAL"/>
    <property type="match status" value="1"/>
</dbReference>
<dbReference type="InterPro" id="IPR019083">
    <property type="entry name" value="SAM_Ribosomal_mS41"/>
</dbReference>
<organism evidence="6 7">
    <name type="scientific">Phanerochaete carnosa (strain HHB-10118-sp)</name>
    <name type="common">White-rot fungus</name>
    <name type="synonym">Peniophora carnosa</name>
    <dbReference type="NCBI Taxonomy" id="650164"/>
    <lineage>
        <taxon>Eukaryota</taxon>
        <taxon>Fungi</taxon>
        <taxon>Dikarya</taxon>
        <taxon>Basidiomycota</taxon>
        <taxon>Agaricomycotina</taxon>
        <taxon>Agaricomycetes</taxon>
        <taxon>Polyporales</taxon>
        <taxon>Phanerochaetaceae</taxon>
        <taxon>Phanerochaete</taxon>
    </lineage>
</organism>
<proteinExistence type="inferred from homology"/>
<dbReference type="OrthoDB" id="18595at2759"/>
<dbReference type="KEGG" id="pco:PHACADRAFT_165232"/>
<evidence type="ECO:0000256" key="2">
    <source>
        <dbReference type="ARBA" id="ARBA00010492"/>
    </source>
</evidence>
<dbReference type="Proteomes" id="UP000008370">
    <property type="component" value="Unassembled WGS sequence"/>
</dbReference>
<accession>K5VZ78</accession>
<keyword evidence="7" id="KW-1185">Reference proteome</keyword>
<protein>
    <recommendedName>
        <fullName evidence="4">Small ribosomal subunit protein mS41</fullName>
    </recommendedName>
</protein>
<gene>
    <name evidence="6" type="ORF">PHACADRAFT_165232</name>
</gene>
<dbReference type="GO" id="GO:0005739">
    <property type="term" value="C:mitochondrion"/>
    <property type="evidence" value="ECO:0007669"/>
    <property type="project" value="UniProtKB-SubCell"/>
</dbReference>
<dbReference type="FunCoup" id="K5VZ78">
    <property type="interactions" value="140"/>
</dbReference>
<dbReference type="InterPro" id="IPR039603">
    <property type="entry name" value="Ribosomal_mS41"/>
</dbReference>
<evidence type="ECO:0000256" key="4">
    <source>
        <dbReference type="ARBA" id="ARBA00035129"/>
    </source>
</evidence>